<comment type="subunit">
    <text evidence="3">Homodimer.</text>
</comment>
<dbReference type="InterPro" id="IPR006091">
    <property type="entry name" value="Acyl-CoA_Oxase/DH_mid-dom"/>
</dbReference>
<dbReference type="EMBL" id="JAPEUY010000004">
    <property type="protein sequence ID" value="KAJ4374197.1"/>
    <property type="molecule type" value="Genomic_DNA"/>
</dbReference>
<dbReference type="InterPro" id="IPR013786">
    <property type="entry name" value="AcylCoA_DH/ox_N"/>
</dbReference>
<evidence type="ECO:0000256" key="3">
    <source>
        <dbReference type="ARBA" id="ARBA00011738"/>
    </source>
</evidence>
<sequence length="823" mass="91026">MVTASERIPAAVRPLVSERARKTLDIVETFVNEHCIPADPIYAAQLGTGEQRWTYPPIMEELKAKAKSLGLWNMFLAKGHYKEGAGFTNLEYGLMCEQFGRSRTASEATNNAAPDTGNMELLAKYGSEMHKEKWLGPLLRQEIRSCYVMTEPDTASSDATNVQLSIKRDGDNYLLNGQKWWISGAGDPRCKVYIVLGKTDPNNADKYKQQSIIIVPAGSPGIEIKRMLSVYGYDDAPHGHAHLVFKDVRVPAENIVLGEGRGFEVMQGRMGPGRIHHAMRSIGAAEEALRWLLTRANAEHKKPFGKLLSQQGVILQWIAKSRIEIDAARLIVLNAAAAIDTGDAKSALVEIAQAKILVPNMALDVIDRAVQTFGAQGICQDTPLAQMWAHVRTVRIADGPDEAHLEQLGRRENKRASEATALLQRQMDETERLFKKYGTKEYLIALAVIAPYLYDRYLMLSAIFASRPGNFQKIYNIKSHEVKFQDRIRNCEDVLVEEGMGVAFLSCDPGRDRWNTVMGTFLPPKDEQADRDNANIWIYDYSTPNLPASDALKPLKLTDYPHATYFHPLGIEFDSSTSTLYVINHSRYSGSVIEIFQISIQDSTAKHVSTFKHSLIHSPNSMHSLGSGKLLVTNDHYLRAAISPVLSKIETFAGIPGGSVVYTDLHNPQDTKTLAHIPFANGIAMLNSSTVAVASSSKAGVYFYTLNPTDHSLKFERFVRTPAGADNISIDSRGKLLIAGHAFAPALMKVSQGRAKCDVEGTQEERAACACTAPSWVAEWSEEGGLRELYKDGGEEFCSSSTFARDVGRGVGFVSGLYERVYW</sequence>
<dbReference type="InterPro" id="IPR011042">
    <property type="entry name" value="6-blade_b-propeller_TolB-like"/>
</dbReference>
<keyword evidence="11" id="KW-1185">Reference proteome</keyword>
<dbReference type="Pfam" id="PF02771">
    <property type="entry name" value="Acyl-CoA_dh_N"/>
    <property type="match status" value="1"/>
</dbReference>
<evidence type="ECO:0000259" key="8">
    <source>
        <dbReference type="Pfam" id="PF02770"/>
    </source>
</evidence>
<dbReference type="GO" id="GO:0050660">
    <property type="term" value="F:flavin adenine dinucleotide binding"/>
    <property type="evidence" value="ECO:0007669"/>
    <property type="project" value="InterPro"/>
</dbReference>
<dbReference type="AlphaFoldDB" id="A0A9W8YCQ9"/>
<accession>A0A9W8YCQ9</accession>
<dbReference type="PANTHER" id="PTHR48083:SF13">
    <property type="entry name" value="ACYL-COA DEHYDROGENASE FAMILY MEMBER 11"/>
    <property type="match status" value="1"/>
</dbReference>
<dbReference type="OrthoDB" id="434771at2759"/>
<dbReference type="GO" id="GO:0033539">
    <property type="term" value="P:fatty acid beta-oxidation using acyl-CoA dehydrogenase"/>
    <property type="evidence" value="ECO:0007669"/>
    <property type="project" value="TreeGrafter"/>
</dbReference>
<dbReference type="InterPro" id="IPR009100">
    <property type="entry name" value="AcylCoA_DH/oxidase_NM_dom_sf"/>
</dbReference>
<name>A0A9W8YCQ9_9PLEO</name>
<evidence type="ECO:0000256" key="6">
    <source>
        <dbReference type="ARBA" id="ARBA00023002"/>
    </source>
</evidence>
<organism evidence="10 11">
    <name type="scientific">Neocucurbitaria cava</name>
    <dbReference type="NCBI Taxonomy" id="798079"/>
    <lineage>
        <taxon>Eukaryota</taxon>
        <taxon>Fungi</taxon>
        <taxon>Dikarya</taxon>
        <taxon>Ascomycota</taxon>
        <taxon>Pezizomycotina</taxon>
        <taxon>Dothideomycetes</taxon>
        <taxon>Pleosporomycetidae</taxon>
        <taxon>Pleosporales</taxon>
        <taxon>Pleosporineae</taxon>
        <taxon>Cucurbitariaceae</taxon>
        <taxon>Neocucurbitaria</taxon>
    </lineage>
</organism>
<feature type="domain" description="Acyl-CoA dehydrogenase/oxidase N-terminal" evidence="9">
    <location>
        <begin position="18"/>
        <end position="142"/>
    </location>
</feature>
<dbReference type="Proteomes" id="UP001140560">
    <property type="component" value="Unassembled WGS sequence"/>
</dbReference>
<dbReference type="PANTHER" id="PTHR48083">
    <property type="entry name" value="MEDIUM-CHAIN SPECIFIC ACYL-COA DEHYDROGENASE, MITOCHONDRIAL-RELATED"/>
    <property type="match status" value="1"/>
</dbReference>
<dbReference type="GO" id="GO:0003995">
    <property type="term" value="F:acyl-CoA dehydrogenase activity"/>
    <property type="evidence" value="ECO:0007669"/>
    <property type="project" value="TreeGrafter"/>
</dbReference>
<dbReference type="SUPFAM" id="SSF56645">
    <property type="entry name" value="Acyl-CoA dehydrogenase NM domain-like"/>
    <property type="match status" value="1"/>
</dbReference>
<dbReference type="Pfam" id="PF00441">
    <property type="entry name" value="Acyl-CoA_dh_1"/>
    <property type="match status" value="1"/>
</dbReference>
<keyword evidence="6" id="KW-0560">Oxidoreductase</keyword>
<keyword evidence="4" id="KW-0285">Flavoprotein</keyword>
<dbReference type="InterPro" id="IPR009075">
    <property type="entry name" value="AcylCo_DH/oxidase_C"/>
</dbReference>
<dbReference type="InterPro" id="IPR036250">
    <property type="entry name" value="AcylCo_DH-like_C"/>
</dbReference>
<reference evidence="10" key="1">
    <citation type="submission" date="2022-10" db="EMBL/GenBank/DDBJ databases">
        <title>Tapping the CABI collections for fungal endophytes: first genome assemblies for Collariella, Neodidymelliopsis, Ascochyta clinopodiicola, Didymella pomorum, Didymosphaeria variabile, Neocosmospora piperis and Neocucurbitaria cava.</title>
        <authorList>
            <person name="Hill R."/>
        </authorList>
    </citation>
    <scope>NUCLEOTIDE SEQUENCE</scope>
    <source>
        <strain evidence="10">IMI 356814</strain>
    </source>
</reference>
<dbReference type="InterPro" id="IPR037069">
    <property type="entry name" value="AcylCoA_DH/ox_N_sf"/>
</dbReference>
<evidence type="ECO:0000313" key="11">
    <source>
        <dbReference type="Proteomes" id="UP001140560"/>
    </source>
</evidence>
<dbReference type="GO" id="GO:0005737">
    <property type="term" value="C:cytoplasm"/>
    <property type="evidence" value="ECO:0007669"/>
    <property type="project" value="TreeGrafter"/>
</dbReference>
<dbReference type="InterPro" id="IPR050741">
    <property type="entry name" value="Acyl-CoA_dehydrogenase"/>
</dbReference>
<comment type="cofactor">
    <cofactor evidence="1">
        <name>FAD</name>
        <dbReference type="ChEBI" id="CHEBI:57692"/>
    </cofactor>
</comment>
<dbReference type="SUPFAM" id="SSF47203">
    <property type="entry name" value="Acyl-CoA dehydrogenase C-terminal domain-like"/>
    <property type="match status" value="1"/>
</dbReference>
<dbReference type="Gene3D" id="1.20.140.10">
    <property type="entry name" value="Butyryl-CoA Dehydrogenase, subunit A, domain 3"/>
    <property type="match status" value="1"/>
</dbReference>
<evidence type="ECO:0000256" key="4">
    <source>
        <dbReference type="ARBA" id="ARBA00022630"/>
    </source>
</evidence>
<dbReference type="Gene3D" id="2.120.10.30">
    <property type="entry name" value="TolB, C-terminal domain"/>
    <property type="match status" value="1"/>
</dbReference>
<feature type="domain" description="Acyl-CoA oxidase/dehydrogenase middle" evidence="8">
    <location>
        <begin position="146"/>
        <end position="248"/>
    </location>
</feature>
<dbReference type="Pfam" id="PF02770">
    <property type="entry name" value="Acyl-CoA_dh_M"/>
    <property type="match status" value="1"/>
</dbReference>
<evidence type="ECO:0000256" key="2">
    <source>
        <dbReference type="ARBA" id="ARBA00009347"/>
    </source>
</evidence>
<proteinExistence type="inferred from homology"/>
<protein>
    <recommendedName>
        <fullName evidence="12">Acyl-CoA dehydrogenase NM domain-like protein</fullName>
    </recommendedName>
</protein>
<feature type="domain" description="Acyl-CoA dehydrogenase/oxidase C-terminal" evidence="7">
    <location>
        <begin position="260"/>
        <end position="411"/>
    </location>
</feature>
<evidence type="ECO:0008006" key="12">
    <source>
        <dbReference type="Google" id="ProtNLM"/>
    </source>
</evidence>
<comment type="caution">
    <text evidence="10">The sequence shown here is derived from an EMBL/GenBank/DDBJ whole genome shotgun (WGS) entry which is preliminary data.</text>
</comment>
<dbReference type="Gene3D" id="2.40.110.10">
    <property type="entry name" value="Butyryl-CoA Dehydrogenase, subunit A, domain 2"/>
    <property type="match status" value="1"/>
</dbReference>
<gene>
    <name evidence="10" type="ORF">N0V83_002938</name>
</gene>
<evidence type="ECO:0000313" key="10">
    <source>
        <dbReference type="EMBL" id="KAJ4374197.1"/>
    </source>
</evidence>
<evidence type="ECO:0000256" key="1">
    <source>
        <dbReference type="ARBA" id="ARBA00001974"/>
    </source>
</evidence>
<comment type="similarity">
    <text evidence="2">Belongs to the acyl-CoA dehydrogenase family.</text>
</comment>
<evidence type="ECO:0000256" key="5">
    <source>
        <dbReference type="ARBA" id="ARBA00022827"/>
    </source>
</evidence>
<evidence type="ECO:0000259" key="9">
    <source>
        <dbReference type="Pfam" id="PF02771"/>
    </source>
</evidence>
<dbReference type="InterPro" id="IPR046373">
    <property type="entry name" value="Acyl-CoA_Oxase/DH_mid-dom_sf"/>
</dbReference>
<keyword evidence="5" id="KW-0274">FAD</keyword>
<dbReference type="Gene3D" id="1.10.540.10">
    <property type="entry name" value="Acyl-CoA dehydrogenase/oxidase, N-terminal domain"/>
    <property type="match status" value="1"/>
</dbReference>
<dbReference type="SUPFAM" id="SSF63829">
    <property type="entry name" value="Calcium-dependent phosphotriesterase"/>
    <property type="match status" value="1"/>
</dbReference>
<evidence type="ECO:0000259" key="7">
    <source>
        <dbReference type="Pfam" id="PF00441"/>
    </source>
</evidence>
<dbReference type="FunFam" id="2.40.110.10:FF:000002">
    <property type="entry name" value="Acyl-CoA dehydrogenase fadE12"/>
    <property type="match status" value="1"/>
</dbReference>